<dbReference type="GO" id="GO:0006508">
    <property type="term" value="P:proteolysis"/>
    <property type="evidence" value="ECO:0007669"/>
    <property type="project" value="UniProtKB-KW"/>
</dbReference>
<dbReference type="GO" id="GO:0008955">
    <property type="term" value="F:peptidoglycan glycosyltransferase activity"/>
    <property type="evidence" value="ECO:0007669"/>
    <property type="project" value="UniProtKB-EC"/>
</dbReference>
<evidence type="ECO:0000259" key="13">
    <source>
        <dbReference type="Pfam" id="PF00912"/>
    </source>
</evidence>
<dbReference type="EC" id="2.4.99.28" evidence="10"/>
<dbReference type="SUPFAM" id="SSF56601">
    <property type="entry name" value="beta-lactamase/transpeptidase-like"/>
    <property type="match status" value="1"/>
</dbReference>
<dbReference type="InterPro" id="IPR050396">
    <property type="entry name" value="Glycosyltr_51/Transpeptidase"/>
</dbReference>
<dbReference type="PANTHER" id="PTHR32282:SF15">
    <property type="entry name" value="PENICILLIN-BINDING PROTEIN 1C"/>
    <property type="match status" value="1"/>
</dbReference>
<dbReference type="PANTHER" id="PTHR32282">
    <property type="entry name" value="BINDING PROTEIN TRANSPEPTIDASE, PUTATIVE-RELATED"/>
    <property type="match status" value="1"/>
</dbReference>
<evidence type="ECO:0000259" key="12">
    <source>
        <dbReference type="Pfam" id="PF00905"/>
    </source>
</evidence>
<feature type="domain" description="Penicillin-binding C-terminal" evidence="14">
    <location>
        <begin position="606"/>
        <end position="691"/>
    </location>
</feature>
<proteinExistence type="inferred from homology"/>
<evidence type="ECO:0000256" key="6">
    <source>
        <dbReference type="ARBA" id="ARBA00022676"/>
    </source>
</evidence>
<evidence type="ECO:0000256" key="11">
    <source>
        <dbReference type="ARBA" id="ARBA00049902"/>
    </source>
</evidence>
<dbReference type="AlphaFoldDB" id="A0A397QE52"/>
<dbReference type="UniPathway" id="UPA00219"/>
<accession>A0A397QE52</accession>
<dbReference type="Gene3D" id="1.10.3810.10">
    <property type="entry name" value="Biosynthetic peptidoglycan transglycosylase-like"/>
    <property type="match status" value="1"/>
</dbReference>
<evidence type="ECO:0000256" key="7">
    <source>
        <dbReference type="ARBA" id="ARBA00022679"/>
    </source>
</evidence>
<dbReference type="GO" id="GO:0004180">
    <property type="term" value="F:carboxypeptidase activity"/>
    <property type="evidence" value="ECO:0007669"/>
    <property type="project" value="UniProtKB-KW"/>
</dbReference>
<evidence type="ECO:0000256" key="9">
    <source>
        <dbReference type="ARBA" id="ARBA00023268"/>
    </source>
</evidence>
<evidence type="ECO:0000313" key="16">
    <source>
        <dbReference type="Proteomes" id="UP000266273"/>
    </source>
</evidence>
<evidence type="ECO:0000256" key="4">
    <source>
        <dbReference type="ARBA" id="ARBA00022645"/>
    </source>
</evidence>
<dbReference type="NCBIfam" id="TIGR02073">
    <property type="entry name" value="PBP_1c"/>
    <property type="match status" value="1"/>
</dbReference>
<dbReference type="RefSeq" id="WP_119061157.1">
    <property type="nucleotide sequence ID" value="NZ_QXDF01000001.1"/>
</dbReference>
<keyword evidence="16" id="KW-1185">Reference proteome</keyword>
<keyword evidence="8" id="KW-0378">Hydrolase</keyword>
<dbReference type="Proteomes" id="UP000266273">
    <property type="component" value="Unassembled WGS sequence"/>
</dbReference>
<dbReference type="GO" id="GO:0008658">
    <property type="term" value="F:penicillin binding"/>
    <property type="evidence" value="ECO:0007669"/>
    <property type="project" value="InterPro"/>
</dbReference>
<comment type="catalytic activity">
    <reaction evidence="11">
        <text>[GlcNAc-(1-&gt;4)-Mur2Ac(oyl-L-Ala-gamma-D-Glu-L-Lys-D-Ala-D-Ala)](n)-di-trans,octa-cis-undecaprenyl diphosphate + beta-D-GlcNAc-(1-&gt;4)-Mur2Ac(oyl-L-Ala-gamma-D-Glu-L-Lys-D-Ala-D-Ala)-di-trans,octa-cis-undecaprenyl diphosphate = [GlcNAc-(1-&gt;4)-Mur2Ac(oyl-L-Ala-gamma-D-Glu-L-Lys-D-Ala-D-Ala)](n+1)-di-trans,octa-cis-undecaprenyl diphosphate + di-trans,octa-cis-undecaprenyl diphosphate + H(+)</text>
        <dbReference type="Rhea" id="RHEA:23708"/>
        <dbReference type="Rhea" id="RHEA-COMP:9602"/>
        <dbReference type="Rhea" id="RHEA-COMP:9603"/>
        <dbReference type="ChEBI" id="CHEBI:15378"/>
        <dbReference type="ChEBI" id="CHEBI:58405"/>
        <dbReference type="ChEBI" id="CHEBI:60033"/>
        <dbReference type="ChEBI" id="CHEBI:78435"/>
        <dbReference type="EC" id="2.4.99.28"/>
    </reaction>
</comment>
<evidence type="ECO:0000256" key="1">
    <source>
        <dbReference type="ARBA" id="ARBA00004752"/>
    </source>
</evidence>
<dbReference type="InterPro" id="IPR001264">
    <property type="entry name" value="Glyco_trans_51"/>
</dbReference>
<evidence type="ECO:0000256" key="10">
    <source>
        <dbReference type="ARBA" id="ARBA00044770"/>
    </source>
</evidence>
<dbReference type="Pfam" id="PF06832">
    <property type="entry name" value="BiPBP_C"/>
    <property type="match status" value="1"/>
</dbReference>
<dbReference type="SUPFAM" id="SSF53955">
    <property type="entry name" value="Lysozyme-like"/>
    <property type="match status" value="1"/>
</dbReference>
<evidence type="ECO:0000256" key="5">
    <source>
        <dbReference type="ARBA" id="ARBA00022670"/>
    </source>
</evidence>
<comment type="caution">
    <text evidence="15">The sequence shown here is derived from an EMBL/GenBank/DDBJ whole genome shotgun (WGS) entry which is preliminary data.</text>
</comment>
<dbReference type="Pfam" id="PF00905">
    <property type="entry name" value="Transpeptidase"/>
    <property type="match status" value="1"/>
</dbReference>
<keyword evidence="6" id="KW-0328">Glycosyltransferase</keyword>
<keyword evidence="9" id="KW-0511">Multifunctional enzyme</keyword>
<dbReference type="InterPro" id="IPR009647">
    <property type="entry name" value="PBP_C"/>
</dbReference>
<evidence type="ECO:0000313" key="15">
    <source>
        <dbReference type="EMBL" id="RIA56354.1"/>
    </source>
</evidence>
<dbReference type="InterPro" id="IPR001460">
    <property type="entry name" value="PCN-bd_Tpept"/>
</dbReference>
<organism evidence="15 16">
    <name type="scientific">Dichotomicrobium thermohalophilum</name>
    <dbReference type="NCBI Taxonomy" id="933063"/>
    <lineage>
        <taxon>Bacteria</taxon>
        <taxon>Pseudomonadati</taxon>
        <taxon>Pseudomonadota</taxon>
        <taxon>Alphaproteobacteria</taxon>
        <taxon>Hyphomicrobiales</taxon>
        <taxon>Hyphomicrobiaceae</taxon>
        <taxon>Dichotomicrobium</taxon>
    </lineage>
</organism>
<protein>
    <recommendedName>
        <fullName evidence="10">peptidoglycan glycosyltransferase</fullName>
        <ecNumber evidence="10">2.4.99.28</ecNumber>
    </recommendedName>
</protein>
<comment type="similarity">
    <text evidence="3">In the N-terminal section; belongs to the glycosyltransferase 51 family.</text>
</comment>
<dbReference type="GO" id="GO:0030288">
    <property type="term" value="C:outer membrane-bounded periplasmic space"/>
    <property type="evidence" value="ECO:0007669"/>
    <property type="project" value="TreeGrafter"/>
</dbReference>
<dbReference type="InterPro" id="IPR023346">
    <property type="entry name" value="Lysozyme-like_dom_sf"/>
</dbReference>
<dbReference type="OrthoDB" id="9766909at2"/>
<feature type="domain" description="Penicillin-binding protein transpeptidase" evidence="12">
    <location>
        <begin position="310"/>
        <end position="519"/>
    </location>
</feature>
<dbReference type="InterPro" id="IPR036950">
    <property type="entry name" value="PBP_transglycosylase"/>
</dbReference>
<dbReference type="Gene3D" id="3.40.710.10">
    <property type="entry name" value="DD-peptidase/beta-lactamase superfamily"/>
    <property type="match status" value="1"/>
</dbReference>
<sequence length="695" mass="75794">MAERRGLVRRWVFLLLPALFLPLVVFATLTAFERALGPVPLGKLDENSRLVLDREGRLLRAFTTVEDRWRLPVVLEDVDPRFLDMLLAYEDKRFRSHGGVDFRAMARAAWQFVREGELVSGASTITMQLGRLLDDLETRSFTDKAVQIIRARQLERQMSKREILQAYLTLAPYGGNIEGVRAASLAYFGKEPDRLALHEAALLVALPQSPETRRPDRHPQTARRARDRVLDRVARDGVITRAQARWAKSQPVPDARQSFPMLAAHLSERMLARHSGRDVLRLSLDKTLQAGVERAVAQAAQRLGPKISAAALVVDHTTGKVRAHVGSPGYLDAARRGAIDMTRAVRSPGSALKPFIYGLAFEAGLAHPQTLIEDRPTRFSRYAPRNFDSDYKGTVTVAEALQLSLNVPAVKMLAAVGPARLAARLRHAGFSISVPRNLAIALGGIGLRLDQLTALYAGLARGGEPVALGYLAEQGGVGHERAAILSPVAAWYVSDILRGAPPPRHAKGGRIAFKTGTSYGHRDAWSAGSRGRYTVAVWVGRADGTATPGLTGRAAAAPLLFDIFAMLDGAAKPAEPPRGALIAKTRDLPMRLRYFDARLRQAAAGRSVTAPPVRIAFPPDGAELALQKLPSGAPAPLPFKAEGGALPLTWLVEGRPVQGRAGRRQLLWEPDGRGFVEIVVVDAKGRRDRVQARIR</sequence>
<name>A0A397QE52_9HYPH</name>
<dbReference type="Pfam" id="PF00912">
    <property type="entry name" value="Transgly"/>
    <property type="match status" value="1"/>
</dbReference>
<evidence type="ECO:0000256" key="8">
    <source>
        <dbReference type="ARBA" id="ARBA00022801"/>
    </source>
</evidence>
<reference evidence="15 16" key="1">
    <citation type="submission" date="2018-08" db="EMBL/GenBank/DDBJ databases">
        <title>Genomic Encyclopedia of Archaeal and Bacterial Type Strains, Phase II (KMG-II): from individual species to whole genera.</title>
        <authorList>
            <person name="Goeker M."/>
        </authorList>
    </citation>
    <scope>NUCLEOTIDE SEQUENCE [LARGE SCALE GENOMIC DNA]</scope>
    <source>
        <strain evidence="15 16">DSM 5002</strain>
    </source>
</reference>
<evidence type="ECO:0000256" key="3">
    <source>
        <dbReference type="ARBA" id="ARBA00007739"/>
    </source>
</evidence>
<gene>
    <name evidence="15" type="ORF">BXY53_1459</name>
</gene>
<dbReference type="InterPro" id="IPR011815">
    <property type="entry name" value="PBP_1c"/>
</dbReference>
<keyword evidence="7" id="KW-0808">Transferase</keyword>
<dbReference type="GO" id="GO:0009252">
    <property type="term" value="P:peptidoglycan biosynthetic process"/>
    <property type="evidence" value="ECO:0007669"/>
    <property type="project" value="UniProtKB-UniPathway"/>
</dbReference>
<comment type="similarity">
    <text evidence="2">In the C-terminal section; belongs to the transpeptidase family.</text>
</comment>
<keyword evidence="4" id="KW-0121">Carboxypeptidase</keyword>
<feature type="domain" description="Glycosyl transferase family 51" evidence="13">
    <location>
        <begin position="60"/>
        <end position="233"/>
    </location>
</feature>
<dbReference type="EMBL" id="QXDF01000001">
    <property type="protein sequence ID" value="RIA56354.1"/>
    <property type="molecule type" value="Genomic_DNA"/>
</dbReference>
<dbReference type="InterPro" id="IPR012338">
    <property type="entry name" value="Beta-lactam/transpept-like"/>
</dbReference>
<comment type="pathway">
    <text evidence="1">Cell wall biogenesis; peptidoglycan biosynthesis.</text>
</comment>
<evidence type="ECO:0000259" key="14">
    <source>
        <dbReference type="Pfam" id="PF06832"/>
    </source>
</evidence>
<evidence type="ECO:0000256" key="2">
    <source>
        <dbReference type="ARBA" id="ARBA00007090"/>
    </source>
</evidence>
<keyword evidence="5" id="KW-0645">Protease</keyword>